<dbReference type="InterPro" id="IPR013877">
    <property type="entry name" value="YAP-bd/ALF4/Glomulin"/>
</dbReference>
<proteinExistence type="predicted"/>
<name>A0A556V3M5_BAGYA</name>
<dbReference type="Pfam" id="PF08568">
    <property type="entry name" value="Kinetochor_Ybp2"/>
    <property type="match status" value="1"/>
</dbReference>
<dbReference type="EMBL" id="VCAZ01000110">
    <property type="protein sequence ID" value="TST47740.1"/>
    <property type="molecule type" value="Genomic_DNA"/>
</dbReference>
<dbReference type="GO" id="GO:0005737">
    <property type="term" value="C:cytoplasm"/>
    <property type="evidence" value="ECO:0007669"/>
    <property type="project" value="TreeGrafter"/>
</dbReference>
<organism evidence="1 2">
    <name type="scientific">Bagarius yarrelli</name>
    <name type="common">Goonch</name>
    <name type="synonym">Bagrus yarrelli</name>
    <dbReference type="NCBI Taxonomy" id="175774"/>
    <lineage>
        <taxon>Eukaryota</taxon>
        <taxon>Metazoa</taxon>
        <taxon>Chordata</taxon>
        <taxon>Craniata</taxon>
        <taxon>Vertebrata</taxon>
        <taxon>Euteleostomi</taxon>
        <taxon>Actinopterygii</taxon>
        <taxon>Neopterygii</taxon>
        <taxon>Teleostei</taxon>
        <taxon>Ostariophysi</taxon>
        <taxon>Siluriformes</taxon>
        <taxon>Sisoridae</taxon>
        <taxon>Sisorinae</taxon>
        <taxon>Bagarius</taxon>
    </lineage>
</organism>
<dbReference type="Proteomes" id="UP000319801">
    <property type="component" value="Unassembled WGS sequence"/>
</dbReference>
<comment type="caution">
    <text evidence="1">The sequence shown here is derived from an EMBL/GenBank/DDBJ whole genome shotgun (WGS) entry which is preliminary data.</text>
</comment>
<protein>
    <submittedName>
        <fullName evidence="1">Glomulin</fullName>
    </submittedName>
</protein>
<evidence type="ECO:0000313" key="2">
    <source>
        <dbReference type="Proteomes" id="UP000319801"/>
    </source>
</evidence>
<dbReference type="PANTHER" id="PTHR15430:SF1">
    <property type="entry name" value="GLOMULIN"/>
    <property type="match status" value="1"/>
</dbReference>
<dbReference type="AlphaFoldDB" id="A0A556V3M5"/>
<dbReference type="InterPro" id="IPR019516">
    <property type="entry name" value="Glomulin/ALF4"/>
</dbReference>
<reference evidence="1 2" key="1">
    <citation type="journal article" date="2019" name="Genome Biol. Evol.">
        <title>Whole-Genome Sequencing of the Giant Devil Catfish, Bagarius yarrelli.</title>
        <authorList>
            <person name="Jiang W."/>
            <person name="Lv Y."/>
            <person name="Cheng L."/>
            <person name="Yang K."/>
            <person name="Chao B."/>
            <person name="Wang X."/>
            <person name="Li Y."/>
            <person name="Pan X."/>
            <person name="You X."/>
            <person name="Zhang Y."/>
            <person name="Yang J."/>
            <person name="Li J."/>
            <person name="Zhang X."/>
            <person name="Liu S."/>
            <person name="Sun C."/>
            <person name="Yang J."/>
            <person name="Shi Q."/>
        </authorList>
    </citation>
    <scope>NUCLEOTIDE SEQUENCE [LARGE SCALE GENOMIC DNA]</scope>
    <source>
        <strain evidence="1">JWS20170419001</strain>
        <tissue evidence="1">Muscle</tissue>
    </source>
</reference>
<keyword evidence="2" id="KW-1185">Reference proteome</keyword>
<dbReference type="GO" id="GO:0055105">
    <property type="term" value="F:ubiquitin-protein transferase inhibitor activity"/>
    <property type="evidence" value="ECO:0007669"/>
    <property type="project" value="TreeGrafter"/>
</dbReference>
<dbReference type="PANTHER" id="PTHR15430">
    <property type="entry name" value="GLOMULIN"/>
    <property type="match status" value="1"/>
</dbReference>
<accession>A0A556V3M5</accession>
<dbReference type="OrthoDB" id="619536at2759"/>
<sequence>MALEQFSDVVQRCQHVQEQNFSPSDFELFRTAGTSCIEQGHAAHVLSVIIDQKNETIVRCMGWNLLEPLVKILLKKEEKNLHHCHAIFSHLLQVCSPKELLVGLLEQVEEADPDAVAEVITLLLTPLQTGKNHLHCTSPAPDRIRSAFISEELLIINAVWRIKNTN</sequence>
<gene>
    <name evidence="1" type="ORF">Baya_12583</name>
</gene>
<evidence type="ECO:0000313" key="1">
    <source>
        <dbReference type="EMBL" id="TST47740.1"/>
    </source>
</evidence>